<dbReference type="Gene3D" id="2.120.10.80">
    <property type="entry name" value="Kelch-type beta propeller"/>
    <property type="match status" value="1"/>
</dbReference>
<comment type="caution">
    <text evidence="1">The sequence shown here is derived from an EMBL/GenBank/DDBJ whole genome shotgun (WGS) entry which is preliminary data.</text>
</comment>
<proteinExistence type="predicted"/>
<keyword evidence="2" id="KW-1185">Reference proteome</keyword>
<dbReference type="EMBL" id="JAGTTL010000004">
    <property type="protein sequence ID" value="KAK6324172.1"/>
    <property type="molecule type" value="Genomic_DNA"/>
</dbReference>
<dbReference type="InterPro" id="IPR015915">
    <property type="entry name" value="Kelch-typ_b-propeller"/>
</dbReference>
<evidence type="ECO:0000313" key="2">
    <source>
        <dbReference type="Proteomes" id="UP001356427"/>
    </source>
</evidence>
<name>A0AAN8RE90_9TELE</name>
<organism evidence="1 2">
    <name type="scientific">Coregonus suidteri</name>
    <dbReference type="NCBI Taxonomy" id="861788"/>
    <lineage>
        <taxon>Eukaryota</taxon>
        <taxon>Metazoa</taxon>
        <taxon>Chordata</taxon>
        <taxon>Craniata</taxon>
        <taxon>Vertebrata</taxon>
        <taxon>Euteleostomi</taxon>
        <taxon>Actinopterygii</taxon>
        <taxon>Neopterygii</taxon>
        <taxon>Teleostei</taxon>
        <taxon>Protacanthopterygii</taxon>
        <taxon>Salmoniformes</taxon>
        <taxon>Salmonidae</taxon>
        <taxon>Coregoninae</taxon>
        <taxon>Coregonus</taxon>
    </lineage>
</organism>
<protein>
    <submittedName>
        <fullName evidence="1">Uncharacterized protein</fullName>
    </submittedName>
</protein>
<sequence>MKVGCGTTCYPQRIGRSWERTVDCDVRNTTTGLLCLAAPIHSPADTSTLSWSDIRPFEKRRDATVVFWDIVVYILGGSQLFPIKRMDCYNILKDNCYSKRCCSAWNLSVMTRCVSRGGPAC</sequence>
<evidence type="ECO:0000313" key="1">
    <source>
        <dbReference type="EMBL" id="KAK6324172.1"/>
    </source>
</evidence>
<dbReference type="Proteomes" id="UP001356427">
    <property type="component" value="Unassembled WGS sequence"/>
</dbReference>
<gene>
    <name evidence="1" type="ORF">J4Q44_G00065110</name>
</gene>
<accession>A0AAN8RE90</accession>
<dbReference type="AlphaFoldDB" id="A0AAN8RE90"/>
<reference evidence="1 2" key="1">
    <citation type="submission" date="2021-04" db="EMBL/GenBank/DDBJ databases">
        <authorList>
            <person name="De Guttry C."/>
            <person name="Zahm M."/>
            <person name="Klopp C."/>
            <person name="Cabau C."/>
            <person name="Louis A."/>
            <person name="Berthelot C."/>
            <person name="Parey E."/>
            <person name="Roest Crollius H."/>
            <person name="Montfort J."/>
            <person name="Robinson-Rechavi M."/>
            <person name="Bucao C."/>
            <person name="Bouchez O."/>
            <person name="Gislard M."/>
            <person name="Lluch J."/>
            <person name="Milhes M."/>
            <person name="Lampietro C."/>
            <person name="Lopez Roques C."/>
            <person name="Donnadieu C."/>
            <person name="Braasch I."/>
            <person name="Desvignes T."/>
            <person name="Postlethwait J."/>
            <person name="Bobe J."/>
            <person name="Wedekind C."/>
            <person name="Guiguen Y."/>
        </authorList>
    </citation>
    <scope>NUCLEOTIDE SEQUENCE [LARGE SCALE GENOMIC DNA]</scope>
    <source>
        <strain evidence="1">Cs_M1</strain>
        <tissue evidence="1">Blood</tissue>
    </source>
</reference>